<evidence type="ECO:0000313" key="3">
    <source>
        <dbReference type="Proteomes" id="UP001500665"/>
    </source>
</evidence>
<name>A0ABP4BJY6_9ACTN</name>
<comment type="caution">
    <text evidence="2">The sequence shown here is derived from an EMBL/GenBank/DDBJ whole genome shotgun (WGS) entry which is preliminary data.</text>
</comment>
<accession>A0ABP4BJY6</accession>
<dbReference type="Proteomes" id="UP001500665">
    <property type="component" value="Unassembled WGS sequence"/>
</dbReference>
<keyword evidence="3" id="KW-1185">Reference proteome</keyword>
<reference evidence="3" key="1">
    <citation type="journal article" date="2019" name="Int. J. Syst. Evol. Microbiol.">
        <title>The Global Catalogue of Microorganisms (GCM) 10K type strain sequencing project: providing services to taxonomists for standard genome sequencing and annotation.</title>
        <authorList>
            <consortium name="The Broad Institute Genomics Platform"/>
            <consortium name="The Broad Institute Genome Sequencing Center for Infectious Disease"/>
            <person name="Wu L."/>
            <person name="Ma J."/>
        </authorList>
    </citation>
    <scope>NUCLEOTIDE SEQUENCE [LARGE SCALE GENOMIC DNA]</scope>
    <source>
        <strain evidence="3">JCM 10696</strain>
    </source>
</reference>
<feature type="region of interest" description="Disordered" evidence="1">
    <location>
        <begin position="1"/>
        <end position="83"/>
    </location>
</feature>
<gene>
    <name evidence="2" type="ORF">GCM10009550_29550</name>
</gene>
<feature type="compositionally biased region" description="Basic and acidic residues" evidence="1">
    <location>
        <begin position="1"/>
        <end position="19"/>
    </location>
</feature>
<evidence type="ECO:0000313" key="2">
    <source>
        <dbReference type="EMBL" id="GAA0950725.1"/>
    </source>
</evidence>
<proteinExistence type="predicted"/>
<organism evidence="2 3">
    <name type="scientific">Actinocorallia libanotica</name>
    <dbReference type="NCBI Taxonomy" id="46162"/>
    <lineage>
        <taxon>Bacteria</taxon>
        <taxon>Bacillati</taxon>
        <taxon>Actinomycetota</taxon>
        <taxon>Actinomycetes</taxon>
        <taxon>Streptosporangiales</taxon>
        <taxon>Thermomonosporaceae</taxon>
        <taxon>Actinocorallia</taxon>
    </lineage>
</organism>
<sequence>MTKYDDKGHEAQKAHDRKFAPVNRGSDARGRTVPPVTENEGAIPRSGTGVPGERNDQEYSLPPDEEGVREAEEHDASRKHPRH</sequence>
<evidence type="ECO:0000256" key="1">
    <source>
        <dbReference type="SAM" id="MobiDB-lite"/>
    </source>
</evidence>
<protein>
    <submittedName>
        <fullName evidence="2">Uncharacterized protein</fullName>
    </submittedName>
</protein>
<dbReference type="EMBL" id="BAAAHH010000010">
    <property type="protein sequence ID" value="GAA0950725.1"/>
    <property type="molecule type" value="Genomic_DNA"/>
</dbReference>
<dbReference type="RefSeq" id="WP_344240973.1">
    <property type="nucleotide sequence ID" value="NZ_BAAAHH010000010.1"/>
</dbReference>
<feature type="compositionally biased region" description="Basic and acidic residues" evidence="1">
    <location>
        <begin position="66"/>
        <end position="83"/>
    </location>
</feature>